<dbReference type="InterPro" id="IPR011048">
    <property type="entry name" value="Haem_d1_sf"/>
</dbReference>
<dbReference type="OMA" id="VGFHPSW"/>
<dbReference type="InterPro" id="IPR019405">
    <property type="entry name" value="Lactonase_7-beta_prop"/>
</dbReference>
<dbReference type="InterPro" id="IPR015943">
    <property type="entry name" value="WD40/YVTN_repeat-like_dom_sf"/>
</dbReference>
<dbReference type="InterPro" id="IPR050282">
    <property type="entry name" value="Cycloisomerase_2"/>
</dbReference>
<dbReference type="InParanoid" id="J0WTY7"/>
<evidence type="ECO:0000313" key="2">
    <source>
        <dbReference type="EMBL" id="EJD37020.1"/>
    </source>
</evidence>
<dbReference type="Pfam" id="PF10282">
    <property type="entry name" value="Lactonase"/>
    <property type="match status" value="2"/>
</dbReference>
<dbReference type="EMBL" id="JH687849">
    <property type="protein sequence ID" value="EJD37020.1"/>
    <property type="molecule type" value="Genomic_DNA"/>
</dbReference>
<dbReference type="Proteomes" id="UP000006514">
    <property type="component" value="Unassembled WGS sequence"/>
</dbReference>
<dbReference type="GO" id="GO:0017057">
    <property type="term" value="F:6-phosphogluconolactonase activity"/>
    <property type="evidence" value="ECO:0007669"/>
    <property type="project" value="TreeGrafter"/>
</dbReference>
<sequence length="409" mass="43418">MTHRIAVGGYTDALTVLSFSAHEKKLVPASAIGSTNASWLVPHPSAKDVWFTTSEVDPGFVRVLQFEGLEGKVLNEVATGGVHPTHIALTPDGKELFVANYSSGDVSVLPVLAQAPYLGAPSQPLIAFAYTSPAPGEPQAAFNPGRQESSHPHQVLPLENEVLVPDLGSDKVWRLHKTDGQWAVAGFIPFPRGSGPRHALVLGDKLYTLCELSLQLAVHTLRPLTESAEHIASLPTLETETAPKKKKKGVLLPSAIAFTSSLPPTPAPEETDAANKDLAQPIEPEGVSEPPPPPLAAEILAPPPLTEDNGVQYIYVSNRNEPSPLGDSIAVFTPHPDFKLVRRVHTGVQHLRGLNFSPGGAKFLALAGQNGGGVKIFERLPGGYLKELDGASVQEGEGGITKTTSVTWL</sequence>
<dbReference type="PANTHER" id="PTHR30344">
    <property type="entry name" value="6-PHOSPHOGLUCONOLACTONASE-RELATED"/>
    <property type="match status" value="1"/>
</dbReference>
<evidence type="ECO:0000313" key="3">
    <source>
        <dbReference type="Proteomes" id="UP000006514"/>
    </source>
</evidence>
<organism evidence="2 3">
    <name type="scientific">Auricularia subglabra (strain TFB-10046 / SS5)</name>
    <name type="common">White-rot fungus</name>
    <name type="synonym">Auricularia delicata (strain TFB10046)</name>
    <dbReference type="NCBI Taxonomy" id="717982"/>
    <lineage>
        <taxon>Eukaryota</taxon>
        <taxon>Fungi</taxon>
        <taxon>Dikarya</taxon>
        <taxon>Basidiomycota</taxon>
        <taxon>Agaricomycotina</taxon>
        <taxon>Agaricomycetes</taxon>
        <taxon>Auriculariales</taxon>
        <taxon>Auriculariaceae</taxon>
        <taxon>Auricularia</taxon>
    </lineage>
</organism>
<accession>J0WTY7</accession>
<reference evidence="3" key="1">
    <citation type="journal article" date="2012" name="Science">
        <title>The Paleozoic origin of enzymatic lignin decomposition reconstructed from 31 fungal genomes.</title>
        <authorList>
            <person name="Floudas D."/>
            <person name="Binder M."/>
            <person name="Riley R."/>
            <person name="Barry K."/>
            <person name="Blanchette R.A."/>
            <person name="Henrissat B."/>
            <person name="Martinez A.T."/>
            <person name="Otillar R."/>
            <person name="Spatafora J.W."/>
            <person name="Yadav J.S."/>
            <person name="Aerts A."/>
            <person name="Benoit I."/>
            <person name="Boyd A."/>
            <person name="Carlson A."/>
            <person name="Copeland A."/>
            <person name="Coutinho P.M."/>
            <person name="de Vries R.P."/>
            <person name="Ferreira P."/>
            <person name="Findley K."/>
            <person name="Foster B."/>
            <person name="Gaskell J."/>
            <person name="Glotzer D."/>
            <person name="Gorecki P."/>
            <person name="Heitman J."/>
            <person name="Hesse C."/>
            <person name="Hori C."/>
            <person name="Igarashi K."/>
            <person name="Jurgens J.A."/>
            <person name="Kallen N."/>
            <person name="Kersten P."/>
            <person name="Kohler A."/>
            <person name="Kuees U."/>
            <person name="Kumar T.K.A."/>
            <person name="Kuo A."/>
            <person name="LaButti K."/>
            <person name="Larrondo L.F."/>
            <person name="Lindquist E."/>
            <person name="Ling A."/>
            <person name="Lombard V."/>
            <person name="Lucas S."/>
            <person name="Lundell T."/>
            <person name="Martin R."/>
            <person name="McLaughlin D.J."/>
            <person name="Morgenstern I."/>
            <person name="Morin E."/>
            <person name="Murat C."/>
            <person name="Nagy L.G."/>
            <person name="Nolan M."/>
            <person name="Ohm R.A."/>
            <person name="Patyshakuliyeva A."/>
            <person name="Rokas A."/>
            <person name="Ruiz-Duenas F.J."/>
            <person name="Sabat G."/>
            <person name="Salamov A."/>
            <person name="Samejima M."/>
            <person name="Schmutz J."/>
            <person name="Slot J.C."/>
            <person name="St John F."/>
            <person name="Stenlid J."/>
            <person name="Sun H."/>
            <person name="Sun S."/>
            <person name="Syed K."/>
            <person name="Tsang A."/>
            <person name="Wiebenga A."/>
            <person name="Young D."/>
            <person name="Pisabarro A."/>
            <person name="Eastwood D.C."/>
            <person name="Martin F."/>
            <person name="Cullen D."/>
            <person name="Grigoriev I.V."/>
            <person name="Hibbett D.S."/>
        </authorList>
    </citation>
    <scope>NUCLEOTIDE SEQUENCE [LARGE SCALE GENOMIC DNA]</scope>
    <source>
        <strain evidence="3">TFB10046</strain>
    </source>
</reference>
<dbReference type="PANTHER" id="PTHR30344:SF1">
    <property type="entry name" value="6-PHOSPHOGLUCONOLACTONASE"/>
    <property type="match status" value="1"/>
</dbReference>
<gene>
    <name evidence="2" type="ORF">AURDEDRAFT_173970</name>
</gene>
<dbReference type="OrthoDB" id="9972196at2759"/>
<protein>
    <submittedName>
        <fullName evidence="2">3-carboxy-cis,cis-mucoante lactonizing enzyme</fullName>
    </submittedName>
</protein>
<dbReference type="AlphaFoldDB" id="J0WTY7"/>
<evidence type="ECO:0000256" key="1">
    <source>
        <dbReference type="ARBA" id="ARBA00005564"/>
    </source>
</evidence>
<comment type="similarity">
    <text evidence="1">Belongs to the cycloisomerase 2 family.</text>
</comment>
<dbReference type="SUPFAM" id="SSF51004">
    <property type="entry name" value="C-terminal (heme d1) domain of cytochrome cd1-nitrite reductase"/>
    <property type="match status" value="1"/>
</dbReference>
<dbReference type="eggNOG" id="ENOG502S3WY">
    <property type="taxonomic scope" value="Eukaryota"/>
</dbReference>
<name>J0WTY7_AURST</name>
<keyword evidence="3" id="KW-1185">Reference proteome</keyword>
<dbReference type="KEGG" id="adl:AURDEDRAFT_173970"/>
<proteinExistence type="inferred from homology"/>
<dbReference type="Gene3D" id="2.130.10.10">
    <property type="entry name" value="YVTN repeat-like/Quinoprotein amine dehydrogenase"/>
    <property type="match status" value="2"/>
</dbReference>